<sequence length="46" mass="5144">MYTVVVPTFNRQHLLSGALESLLAQETRFAYEIIVVDNNSSDGTRS</sequence>
<dbReference type="Proteomes" id="UP000320048">
    <property type="component" value="Unassembled WGS sequence"/>
</dbReference>
<comment type="caution">
    <text evidence="2">The sequence shown here is derived from an EMBL/GenBank/DDBJ whole genome shotgun (WGS) entry which is preliminary data.</text>
</comment>
<proteinExistence type="predicted"/>
<dbReference type="EMBL" id="VBAO01000411">
    <property type="protein sequence ID" value="TMI78006.1"/>
    <property type="molecule type" value="Genomic_DNA"/>
</dbReference>
<feature type="domain" description="Glycosyltransferase 2-like" evidence="1">
    <location>
        <begin position="3"/>
        <end position="45"/>
    </location>
</feature>
<dbReference type="InterPro" id="IPR001173">
    <property type="entry name" value="Glyco_trans_2-like"/>
</dbReference>
<dbReference type="AlphaFoldDB" id="A0A537J4M5"/>
<keyword evidence="2" id="KW-0808">Transferase</keyword>
<dbReference type="SUPFAM" id="SSF53448">
    <property type="entry name" value="Nucleotide-diphospho-sugar transferases"/>
    <property type="match status" value="1"/>
</dbReference>
<feature type="non-terminal residue" evidence="2">
    <location>
        <position position="46"/>
    </location>
</feature>
<organism evidence="2 3">
    <name type="scientific">Candidatus Segetimicrobium genomatis</name>
    <dbReference type="NCBI Taxonomy" id="2569760"/>
    <lineage>
        <taxon>Bacteria</taxon>
        <taxon>Bacillati</taxon>
        <taxon>Candidatus Sysuimicrobiota</taxon>
        <taxon>Candidatus Sysuimicrobiia</taxon>
        <taxon>Candidatus Sysuimicrobiales</taxon>
        <taxon>Candidatus Segetimicrobiaceae</taxon>
        <taxon>Candidatus Segetimicrobium</taxon>
    </lineage>
</organism>
<protein>
    <submittedName>
        <fullName evidence="2">Glycosyltransferase</fullName>
    </submittedName>
</protein>
<accession>A0A537J4M5</accession>
<dbReference type="Gene3D" id="3.90.550.10">
    <property type="entry name" value="Spore Coat Polysaccharide Biosynthesis Protein SpsA, Chain A"/>
    <property type="match status" value="1"/>
</dbReference>
<evidence type="ECO:0000259" key="1">
    <source>
        <dbReference type="Pfam" id="PF00535"/>
    </source>
</evidence>
<evidence type="ECO:0000313" key="2">
    <source>
        <dbReference type="EMBL" id="TMI78006.1"/>
    </source>
</evidence>
<reference evidence="2 3" key="1">
    <citation type="journal article" date="2019" name="Nat. Microbiol.">
        <title>Mediterranean grassland soil C-N compound turnover is dependent on rainfall and depth, and is mediated by genomically divergent microorganisms.</title>
        <authorList>
            <person name="Diamond S."/>
            <person name="Andeer P.F."/>
            <person name="Li Z."/>
            <person name="Crits-Christoph A."/>
            <person name="Burstein D."/>
            <person name="Anantharaman K."/>
            <person name="Lane K.R."/>
            <person name="Thomas B.C."/>
            <person name="Pan C."/>
            <person name="Northen T.R."/>
            <person name="Banfield J.F."/>
        </authorList>
    </citation>
    <scope>NUCLEOTIDE SEQUENCE [LARGE SCALE GENOMIC DNA]</scope>
    <source>
        <strain evidence="2">NP_7</strain>
    </source>
</reference>
<dbReference type="GO" id="GO:0016740">
    <property type="term" value="F:transferase activity"/>
    <property type="evidence" value="ECO:0007669"/>
    <property type="project" value="UniProtKB-KW"/>
</dbReference>
<gene>
    <name evidence="2" type="ORF">E6H04_13180</name>
</gene>
<dbReference type="InterPro" id="IPR029044">
    <property type="entry name" value="Nucleotide-diphossugar_trans"/>
</dbReference>
<evidence type="ECO:0000313" key="3">
    <source>
        <dbReference type="Proteomes" id="UP000320048"/>
    </source>
</evidence>
<name>A0A537J4M5_9BACT</name>
<dbReference type="Pfam" id="PF00535">
    <property type="entry name" value="Glycos_transf_2"/>
    <property type="match status" value="1"/>
</dbReference>